<name>F7DMU0_ORNAN</name>
<dbReference type="Ensembl" id="ENSOANT00000019068.3">
    <property type="protein sequence ID" value="ENSOANP00000019065.3"/>
    <property type="gene ID" value="ENSOANG00000012037.4"/>
</dbReference>
<dbReference type="AlphaFoldDB" id="F7DMU0"/>
<comment type="similarity">
    <text evidence="1 2">Belongs to the serpin family.</text>
</comment>
<dbReference type="Proteomes" id="UP000002279">
    <property type="component" value="Chromosome 1"/>
</dbReference>
<evidence type="ECO:0000256" key="2">
    <source>
        <dbReference type="RuleBase" id="RU000411"/>
    </source>
</evidence>
<dbReference type="OMA" id="XKINISE"/>
<dbReference type="Gene3D" id="3.30.497.10">
    <property type="entry name" value="Antithrombin, subunit I, domain 2"/>
    <property type="match status" value="1"/>
</dbReference>
<protein>
    <recommendedName>
        <fullName evidence="3">Serpin domain-containing protein</fullName>
    </recommendedName>
</protein>
<feature type="domain" description="Serpin" evidence="3">
    <location>
        <begin position="54"/>
        <end position="245"/>
    </location>
</feature>
<reference evidence="4" key="2">
    <citation type="submission" date="2025-08" db="UniProtKB">
        <authorList>
            <consortium name="Ensembl"/>
        </authorList>
    </citation>
    <scope>IDENTIFICATION</scope>
    <source>
        <strain evidence="4">Glennie</strain>
    </source>
</reference>
<reference evidence="4 5" key="1">
    <citation type="journal article" date="2008" name="Nature">
        <title>Genome analysis of the platypus reveals unique signatures of evolution.</title>
        <authorList>
            <person name="Warren W.C."/>
            <person name="Hillier L.W."/>
            <person name="Marshall Graves J.A."/>
            <person name="Birney E."/>
            <person name="Ponting C.P."/>
            <person name="Grutzner F."/>
            <person name="Belov K."/>
            <person name="Miller W."/>
            <person name="Clarke L."/>
            <person name="Chinwalla A.T."/>
            <person name="Yang S.P."/>
            <person name="Heger A."/>
            <person name="Locke D.P."/>
            <person name="Miethke P."/>
            <person name="Waters P.D."/>
            <person name="Veyrunes F."/>
            <person name="Fulton L."/>
            <person name="Fulton B."/>
            <person name="Graves T."/>
            <person name="Wallis J."/>
            <person name="Puente X.S."/>
            <person name="Lopez-Otin C."/>
            <person name="Ordonez G.R."/>
            <person name="Eichler E.E."/>
            <person name="Chen L."/>
            <person name="Cheng Z."/>
            <person name="Deakin J.E."/>
            <person name="Alsop A."/>
            <person name="Thompson K."/>
            <person name="Kirby P."/>
            <person name="Papenfuss A.T."/>
            <person name="Wakefield M.J."/>
            <person name="Olender T."/>
            <person name="Lancet D."/>
            <person name="Huttley G.A."/>
            <person name="Smit A.F."/>
            <person name="Pask A."/>
            <person name="Temple-Smith P."/>
            <person name="Batzer M.A."/>
            <person name="Walker J.A."/>
            <person name="Konkel M.K."/>
            <person name="Harris R.S."/>
            <person name="Whittington C.M."/>
            <person name="Wong E.S."/>
            <person name="Gemmell N.J."/>
            <person name="Buschiazzo E."/>
            <person name="Vargas Jentzsch I.M."/>
            <person name="Merkel A."/>
            <person name="Schmitz J."/>
            <person name="Zemann A."/>
            <person name="Churakov G."/>
            <person name="Kriegs J.O."/>
            <person name="Brosius J."/>
            <person name="Murchison E.P."/>
            <person name="Sachidanandam R."/>
            <person name="Smith C."/>
            <person name="Hannon G.J."/>
            <person name="Tsend-Ayush E."/>
            <person name="McMillan D."/>
            <person name="Attenborough R."/>
            <person name="Rens W."/>
            <person name="Ferguson-Smith M."/>
            <person name="Lefevre C.M."/>
            <person name="Sharp J.A."/>
            <person name="Nicholas K.R."/>
            <person name="Ray D.A."/>
            <person name="Kube M."/>
            <person name="Reinhardt R."/>
            <person name="Pringle T.H."/>
            <person name="Taylor J."/>
            <person name="Jones R.C."/>
            <person name="Nixon B."/>
            <person name="Dacheux J.L."/>
            <person name="Niwa H."/>
            <person name="Sekita Y."/>
            <person name="Huang X."/>
            <person name="Stark A."/>
            <person name="Kheradpour P."/>
            <person name="Kellis M."/>
            <person name="Flicek P."/>
            <person name="Chen Y."/>
            <person name="Webber C."/>
            <person name="Hardison R."/>
            <person name="Nelson J."/>
            <person name="Hallsworth-Pepin K."/>
            <person name="Delehaunty K."/>
            <person name="Markovic C."/>
            <person name="Minx P."/>
            <person name="Feng Y."/>
            <person name="Kremitzki C."/>
            <person name="Mitreva M."/>
            <person name="Glasscock J."/>
            <person name="Wylie T."/>
            <person name="Wohldmann P."/>
            <person name="Thiru P."/>
            <person name="Nhan M.N."/>
            <person name="Pohl C.S."/>
            <person name="Smith S.M."/>
            <person name="Hou S."/>
            <person name="Nefedov M."/>
            <person name="de Jong P.J."/>
            <person name="Renfree M.B."/>
            <person name="Mardis E.R."/>
            <person name="Wilson R.K."/>
        </authorList>
    </citation>
    <scope>NUCLEOTIDE SEQUENCE [LARGE SCALE GENOMIC DNA]</scope>
    <source>
        <strain evidence="4 5">Glennie</strain>
    </source>
</reference>
<dbReference type="GO" id="GO:0005615">
    <property type="term" value="C:extracellular space"/>
    <property type="evidence" value="ECO:0000318"/>
    <property type="project" value="GO_Central"/>
</dbReference>
<dbReference type="InterPro" id="IPR036186">
    <property type="entry name" value="Serpin_sf"/>
</dbReference>
<dbReference type="eggNOG" id="KOG2392">
    <property type="taxonomic scope" value="Eukaryota"/>
</dbReference>
<dbReference type="GO" id="GO:0004867">
    <property type="term" value="F:serine-type endopeptidase inhibitor activity"/>
    <property type="evidence" value="ECO:0000318"/>
    <property type="project" value="GO_Central"/>
</dbReference>
<dbReference type="HOGENOM" id="CLU_023330_2_1_1"/>
<reference evidence="4" key="3">
    <citation type="submission" date="2025-09" db="UniProtKB">
        <authorList>
            <consortium name="Ensembl"/>
        </authorList>
    </citation>
    <scope>IDENTIFICATION</scope>
    <source>
        <strain evidence="4">Glennie</strain>
    </source>
</reference>
<organism evidence="4 5">
    <name type="scientific">Ornithorhynchus anatinus</name>
    <name type="common">Duckbill platypus</name>
    <dbReference type="NCBI Taxonomy" id="9258"/>
    <lineage>
        <taxon>Eukaryota</taxon>
        <taxon>Metazoa</taxon>
        <taxon>Chordata</taxon>
        <taxon>Craniata</taxon>
        <taxon>Vertebrata</taxon>
        <taxon>Euteleostomi</taxon>
        <taxon>Mammalia</taxon>
        <taxon>Monotremata</taxon>
        <taxon>Ornithorhynchidae</taxon>
        <taxon>Ornithorhynchus</taxon>
    </lineage>
</organism>
<dbReference type="InterPro" id="IPR023796">
    <property type="entry name" value="Serpin_dom"/>
</dbReference>
<dbReference type="InterPro" id="IPR042178">
    <property type="entry name" value="Serpin_sf_1"/>
</dbReference>
<evidence type="ECO:0000256" key="1">
    <source>
        <dbReference type="ARBA" id="ARBA00009500"/>
    </source>
</evidence>
<evidence type="ECO:0000259" key="3">
    <source>
        <dbReference type="SMART" id="SM00093"/>
    </source>
</evidence>
<dbReference type="GeneTree" id="ENSGT00940000154493"/>
<dbReference type="PANTHER" id="PTHR11461">
    <property type="entry name" value="SERINE PROTEASE INHIBITOR, SERPIN"/>
    <property type="match status" value="1"/>
</dbReference>
<accession>F7DMU0</accession>
<dbReference type="SUPFAM" id="SSF56574">
    <property type="entry name" value="Serpins"/>
    <property type="match status" value="1"/>
</dbReference>
<keyword evidence="5" id="KW-1185">Reference proteome</keyword>
<dbReference type="FunFam" id="3.30.497.10:FF:000001">
    <property type="entry name" value="Serine protease inhibitor"/>
    <property type="match status" value="1"/>
</dbReference>
<dbReference type="PANTHER" id="PTHR11461:SF145">
    <property type="entry name" value="ALPHA-1-ANTICHYMOTRYPSIN"/>
    <property type="match status" value="1"/>
</dbReference>
<sequence>DQIPITTAQIFKPRLNCQAQTHLSSSRPPHTWLWSSGKPQIIHKIIATNTEFALRLYRLLATDIPDKNIFFSPLSISTTFAMLALGAKSTTSVQILEGLGFNLNKIPEKEIHKAFKSLIQTVNLPSDELQMNIGNTLFIWKQLNMRQTFQGKAHRLYSSKTFSINFQNTTQAEKQINDYVANKTQGRIMDIVKGLDSRTAIVLVSYIFFKVPSPSPLQPSPVLPPYISPPFQGHYSNSCRNTTTY</sequence>
<dbReference type="STRING" id="9258.ENSOANP00000019065"/>
<dbReference type="InParanoid" id="F7DMU0"/>
<dbReference type="InterPro" id="IPR000215">
    <property type="entry name" value="Serpin_fam"/>
</dbReference>
<dbReference type="Pfam" id="PF00079">
    <property type="entry name" value="Serpin"/>
    <property type="match status" value="1"/>
</dbReference>
<evidence type="ECO:0000313" key="4">
    <source>
        <dbReference type="Ensembl" id="ENSOANP00000019065.3"/>
    </source>
</evidence>
<dbReference type="SMART" id="SM00093">
    <property type="entry name" value="SERPIN"/>
    <property type="match status" value="1"/>
</dbReference>
<evidence type="ECO:0000313" key="5">
    <source>
        <dbReference type="Proteomes" id="UP000002279"/>
    </source>
</evidence>
<proteinExistence type="inferred from homology"/>